<sequence>MLHGDLSRIFRHRLLVLFAGSWSLFIFLTLSLGFSLSVSHARCSPKDSLVGMASPERPPALNDRPVVGILAQESWPPRTQHGSNYIVASYVKFLESAGARVVPIRVNRSEAEYERLFYSINSLLLPGGSVDLQKSEYARAAKFLYHLAIKANDRGDYFPVWGTCLGFEELLVLVAGHNMLIKSTGTTKVALPINLTSGAARSRMYHDFPLWLLQAMTTEPLAAFSHILCLPLEVFQKDEKLKKFYRLLSTNKDENGLEFVSSVEAIEYPFYGVQWHPEKNAYEWKPNSGYPHSHNAVRASFHFAEFIVCEARRNQHSFENDVEETNALIYQHRVTNAAAFSCFQQVYFFD</sequence>
<dbReference type="Gene3D" id="3.40.50.880">
    <property type="match status" value="1"/>
</dbReference>
<organism evidence="8 9">
    <name type="scientific">Eptatretus burgeri</name>
    <name type="common">Inshore hagfish</name>
    <dbReference type="NCBI Taxonomy" id="7764"/>
    <lineage>
        <taxon>Eukaryota</taxon>
        <taxon>Metazoa</taxon>
        <taxon>Chordata</taxon>
        <taxon>Craniata</taxon>
        <taxon>Vertebrata</taxon>
        <taxon>Cyclostomata</taxon>
        <taxon>Myxini</taxon>
        <taxon>Myxiniformes</taxon>
        <taxon>Myxinidae</taxon>
        <taxon>Eptatretinae</taxon>
        <taxon>Eptatretus</taxon>
    </lineage>
</organism>
<evidence type="ECO:0000313" key="8">
    <source>
        <dbReference type="Ensembl" id="ENSEBUP00000017318.1"/>
    </source>
</evidence>
<dbReference type="PROSITE" id="PS51275">
    <property type="entry name" value="PEPTIDASE_C26_GGH"/>
    <property type="match status" value="1"/>
</dbReference>
<evidence type="ECO:0000256" key="2">
    <source>
        <dbReference type="ARBA" id="ARBA00011083"/>
    </source>
</evidence>
<dbReference type="GO" id="GO:0046900">
    <property type="term" value="P:tetrahydrofolylpolyglutamate metabolic process"/>
    <property type="evidence" value="ECO:0007669"/>
    <property type="project" value="TreeGrafter"/>
</dbReference>
<feature type="active site" evidence="7">
    <location>
        <position position="276"/>
    </location>
</feature>
<proteinExistence type="inferred from homology"/>
<evidence type="ECO:0000256" key="4">
    <source>
        <dbReference type="ARBA" id="ARBA00022729"/>
    </source>
</evidence>
<keyword evidence="4" id="KW-0732">Signal</keyword>
<dbReference type="SUPFAM" id="SSF52317">
    <property type="entry name" value="Class I glutamine amidotransferase-like"/>
    <property type="match status" value="1"/>
</dbReference>
<dbReference type="AlphaFoldDB" id="A0A8C4QLI5"/>
<feature type="active site" description="Proton donor" evidence="6">
    <location>
        <position position="276"/>
    </location>
</feature>
<evidence type="ECO:0000256" key="5">
    <source>
        <dbReference type="ARBA" id="ARBA00022801"/>
    </source>
</evidence>
<dbReference type="Proteomes" id="UP000694388">
    <property type="component" value="Unplaced"/>
</dbReference>
<comment type="similarity">
    <text evidence="2">Belongs to the peptidase C26 family.</text>
</comment>
<dbReference type="GO" id="GO:0034722">
    <property type="term" value="F:gamma-glutamyl-peptidase activity"/>
    <property type="evidence" value="ECO:0007669"/>
    <property type="project" value="UniProtKB-UniRule"/>
</dbReference>
<dbReference type="PROSITE" id="PS51273">
    <property type="entry name" value="GATASE_TYPE_1"/>
    <property type="match status" value="1"/>
</dbReference>
<dbReference type="FunFam" id="3.40.50.880:FF:000024">
    <property type="entry name" value="Folate gamma-glutamyl hydrolase"/>
    <property type="match status" value="1"/>
</dbReference>
<keyword evidence="9" id="KW-1185">Reference proteome</keyword>
<keyword evidence="5 7" id="KW-0378">Hydrolase</keyword>
<dbReference type="InterPro" id="IPR029062">
    <property type="entry name" value="Class_I_gatase-like"/>
</dbReference>
<dbReference type="GO" id="GO:0005576">
    <property type="term" value="C:extracellular region"/>
    <property type="evidence" value="ECO:0007669"/>
    <property type="project" value="UniProtKB-SubCell"/>
</dbReference>
<dbReference type="PANTHER" id="PTHR11315:SF20">
    <property type="entry name" value="GAMMA-GLUTAMYL HYDROLASE"/>
    <property type="match status" value="1"/>
</dbReference>
<evidence type="ECO:0000313" key="9">
    <source>
        <dbReference type="Proteomes" id="UP000694388"/>
    </source>
</evidence>
<evidence type="ECO:0000256" key="7">
    <source>
        <dbReference type="PROSITE-ProRule" id="PRU00607"/>
    </source>
</evidence>
<dbReference type="Pfam" id="PF07722">
    <property type="entry name" value="Peptidase_C26"/>
    <property type="match status" value="1"/>
</dbReference>
<evidence type="ECO:0000256" key="6">
    <source>
        <dbReference type="PIRSR" id="PIRSR615527-1"/>
    </source>
</evidence>
<dbReference type="Ensembl" id="ENSEBUT00000017894.1">
    <property type="protein sequence ID" value="ENSEBUP00000017318.1"/>
    <property type="gene ID" value="ENSEBUG00000010817.1"/>
</dbReference>
<evidence type="ECO:0000256" key="3">
    <source>
        <dbReference type="ARBA" id="ARBA00022525"/>
    </source>
</evidence>
<dbReference type="InterPro" id="IPR011697">
    <property type="entry name" value="Peptidase_C26"/>
</dbReference>
<comment type="catalytic activity">
    <reaction evidence="7">
        <text>(6S)-5,6,7,8-tetrahydrofolyl-(gamma-L-Glu)(n) + (n-1) H2O = (6S)-5,6,7,8-tetrahydrofolate + (n-1) L-glutamate</text>
        <dbReference type="Rhea" id="RHEA:56784"/>
        <dbReference type="Rhea" id="RHEA-COMP:14738"/>
        <dbReference type="ChEBI" id="CHEBI:15377"/>
        <dbReference type="ChEBI" id="CHEBI:29985"/>
        <dbReference type="ChEBI" id="CHEBI:57453"/>
        <dbReference type="ChEBI" id="CHEBI:141005"/>
        <dbReference type="EC" id="3.4.19.9"/>
    </reaction>
</comment>
<dbReference type="EC" id="3.4.19.9" evidence="7"/>
<reference evidence="8" key="2">
    <citation type="submission" date="2025-09" db="UniProtKB">
        <authorList>
            <consortium name="Ensembl"/>
        </authorList>
    </citation>
    <scope>IDENTIFICATION</scope>
</reference>
<dbReference type="GeneTree" id="ENSGT00490000043388"/>
<accession>A0A8C4QLI5</accession>
<dbReference type="PANTHER" id="PTHR11315">
    <property type="entry name" value="PROTEASE FAMILY C26 GAMMA-GLUTAMYL HYDROLASE"/>
    <property type="match status" value="1"/>
</dbReference>
<dbReference type="GO" id="GO:0005773">
    <property type="term" value="C:vacuole"/>
    <property type="evidence" value="ECO:0007669"/>
    <property type="project" value="TreeGrafter"/>
</dbReference>
<dbReference type="InterPro" id="IPR015527">
    <property type="entry name" value="Pept_C26_g-glut_hydrolase"/>
</dbReference>
<feature type="active site" description="Nucleophile" evidence="6 7">
    <location>
        <position position="164"/>
    </location>
</feature>
<protein>
    <recommendedName>
        <fullName evidence="7">folate gamma-glutamyl hydrolase</fullName>
        <ecNumber evidence="7">3.4.19.9</ecNumber>
    </recommendedName>
</protein>
<reference evidence="8" key="1">
    <citation type="submission" date="2025-08" db="UniProtKB">
        <authorList>
            <consortium name="Ensembl"/>
        </authorList>
    </citation>
    <scope>IDENTIFICATION</scope>
</reference>
<keyword evidence="3" id="KW-0964">Secreted</keyword>
<evidence type="ECO:0000256" key="1">
    <source>
        <dbReference type="ARBA" id="ARBA00004239"/>
    </source>
</evidence>
<comment type="subcellular location">
    <subcellularLocation>
        <location evidence="1">Secreted</location>
        <location evidence="1">Extracellular space</location>
    </subcellularLocation>
</comment>
<name>A0A8C4QLI5_EPTBU</name>